<dbReference type="VEuPathDB" id="FungiDB:SPAR_N01510"/>
<accession>A0A8B8UYD9</accession>
<evidence type="ECO:0000256" key="1">
    <source>
        <dbReference type="SAM" id="MobiDB-lite"/>
    </source>
</evidence>
<feature type="compositionally biased region" description="Polar residues" evidence="1">
    <location>
        <begin position="342"/>
        <end position="354"/>
    </location>
</feature>
<organism evidence="2">
    <name type="scientific">Saccharomyces paradoxus</name>
    <name type="common">Yeast</name>
    <name type="synonym">Saccharomyces douglasii</name>
    <dbReference type="NCBI Taxonomy" id="27291"/>
    <lineage>
        <taxon>Eukaryota</taxon>
        <taxon>Fungi</taxon>
        <taxon>Dikarya</taxon>
        <taxon>Ascomycota</taxon>
        <taxon>Saccharomycotina</taxon>
        <taxon>Saccharomycetes</taxon>
        <taxon>Saccharomycetales</taxon>
        <taxon>Saccharomycetaceae</taxon>
        <taxon>Saccharomyces</taxon>
    </lineage>
</organism>
<reference evidence="2" key="2">
    <citation type="submission" date="2020-01" db="EMBL/GenBank/DDBJ databases">
        <title>Population-level Yeast Reference Genomes.</title>
        <authorList>
            <person name="Yue J.-X."/>
        </authorList>
    </citation>
    <scope>NUCLEOTIDE SEQUENCE</scope>
    <source>
        <strain evidence="2">CBS432</strain>
    </source>
</reference>
<dbReference type="OrthoDB" id="3993315at2759"/>
<feature type="region of interest" description="Disordered" evidence="1">
    <location>
        <begin position="235"/>
        <end position="354"/>
    </location>
</feature>
<reference evidence="2" key="4">
    <citation type="submission" date="2025-08" db="UniProtKB">
        <authorList>
            <consortium name="RefSeq"/>
        </authorList>
    </citation>
    <scope>IDENTIFICATION</scope>
    <source>
        <strain evidence="2">CBS432</strain>
    </source>
</reference>
<proteinExistence type="predicted"/>
<feature type="compositionally biased region" description="Low complexity" evidence="1">
    <location>
        <begin position="326"/>
        <end position="340"/>
    </location>
</feature>
<reference evidence="2" key="3">
    <citation type="submission" date="2025-07" db="EMBL/GenBank/DDBJ databases">
        <authorList>
            <consortium name="NCBI Genome Project"/>
        </authorList>
    </citation>
    <scope>NUCLEOTIDE SEQUENCE</scope>
    <source>
        <strain evidence="2">CBS432</strain>
    </source>
</reference>
<feature type="region of interest" description="Disordered" evidence="1">
    <location>
        <begin position="83"/>
        <end position="108"/>
    </location>
</feature>
<sequence length="449" mass="49889">MGLDQDKIKKRLSQIEIDINQMNQMIDENLQLVEPAEDEPVQDDAENSGMIDVPKAVETAGATLLSINDETSSNLGDAAQFEEQKALQGSTENETNKSVEAPSQPSDTQPVIAKEQINHTTIAIGDSYNSFVANSAGNEKAKDFDTEANEVGTVNVNQNRGDVNVETVENNDDEWEDEKSDVEEEHIDKGTEGNTEVKSLESPMPRNITLWGDNNVDAELVLDRFSSANNDLDIQPQTISVGSSNGDDHESNHLANQTPQADNLEAFPNRSRGSTPLDSQTKIFIPKKNSKEDGTNINDINSDGHEQKRTTNLERRRPTNPFRVISVSSNSNSRSGSRKSSLNKYDSPVSSPITSASELGSIAKLEKRHDYLSMKCIKLQKEIDYLNKMNAQGSLSMEDGKRLHRAVVKLQEYLDKKTKEKYEVGVLLSRHLRKQIDRGENGQFWIGTK</sequence>
<feature type="compositionally biased region" description="Acidic residues" evidence="1">
    <location>
        <begin position="170"/>
        <end position="185"/>
    </location>
</feature>
<name>A0A8B8UYD9_SACPA</name>
<feature type="compositionally biased region" description="Polar residues" evidence="1">
    <location>
        <begin position="271"/>
        <end position="282"/>
    </location>
</feature>
<reference evidence="2" key="1">
    <citation type="journal article" date="2017" name="Nat. Genet.">
        <title>Contrasting evolutionary genome dynamics between domesticated and wild yeasts.</title>
        <authorList>
            <person name="Yue J.X."/>
            <person name="Li J."/>
            <person name="Aigrain L."/>
            <person name="Hallin J."/>
            <person name="Persson K."/>
            <person name="Oliver K."/>
            <person name="Bergstrom A."/>
            <person name="Coupland P."/>
            <person name="Warringer J."/>
            <person name="Lagomarsino M.C."/>
            <person name="Fischer G."/>
            <person name="Durbin R."/>
            <person name="Liti G."/>
        </authorList>
    </citation>
    <scope>NUCLEOTIDE SEQUENCE</scope>
    <source>
        <strain evidence="2">CBS432</strain>
    </source>
</reference>
<feature type="compositionally biased region" description="Basic and acidic residues" evidence="1">
    <location>
        <begin position="302"/>
        <end position="317"/>
    </location>
</feature>
<dbReference type="KEGG" id="spao:SPAR_N01510"/>
<feature type="compositionally biased region" description="Polar residues" evidence="1">
    <location>
        <begin position="235"/>
        <end position="245"/>
    </location>
</feature>
<dbReference type="RefSeq" id="XP_033768782.1">
    <property type="nucleotide sequence ID" value="XM_033912891.1"/>
</dbReference>
<evidence type="ECO:0000313" key="2">
    <source>
        <dbReference type="RefSeq" id="XP_033768782.1"/>
    </source>
</evidence>
<protein>
    <submittedName>
        <fullName evidence="2">Bni5p</fullName>
    </submittedName>
</protein>
<feature type="region of interest" description="Disordered" evidence="1">
    <location>
        <begin position="170"/>
        <end position="201"/>
    </location>
</feature>
<feature type="compositionally biased region" description="Polar residues" evidence="1">
    <location>
        <begin position="87"/>
        <end position="108"/>
    </location>
</feature>
<dbReference type="AlphaFoldDB" id="A0A8B8UYD9"/>
<gene>
    <name evidence="2" type="primary">BNI5</name>
    <name evidence="2" type="ORF">SPAR_N01510</name>
</gene>
<dbReference type="GeneID" id="54633193"/>